<dbReference type="Pfam" id="PF03235">
    <property type="entry name" value="GmrSD_N"/>
    <property type="match status" value="1"/>
</dbReference>
<feature type="compositionally biased region" description="Acidic residues" evidence="1">
    <location>
        <begin position="7"/>
        <end position="18"/>
    </location>
</feature>
<dbReference type="STRING" id="92696.A0A4R0S365"/>
<feature type="compositionally biased region" description="Low complexity" evidence="1">
    <location>
        <begin position="460"/>
        <end position="473"/>
    </location>
</feature>
<gene>
    <name evidence="3" type="ORF">EIP91_000146</name>
</gene>
<reference evidence="3 4" key="1">
    <citation type="submission" date="2018-11" db="EMBL/GenBank/DDBJ databases">
        <title>Genome assembly of Steccherinum ochraceum LE-BIN_3174, the white-rot fungus of the Steccherinaceae family (The Residual Polyporoid clade, Polyporales, Basidiomycota).</title>
        <authorList>
            <person name="Fedorova T.V."/>
            <person name="Glazunova O.A."/>
            <person name="Landesman E.O."/>
            <person name="Moiseenko K.V."/>
            <person name="Psurtseva N.V."/>
            <person name="Savinova O.S."/>
            <person name="Shakhova N.V."/>
            <person name="Tyazhelova T.V."/>
            <person name="Vasina D.V."/>
        </authorList>
    </citation>
    <scope>NUCLEOTIDE SEQUENCE [LARGE SCALE GENOMIC DNA]</scope>
    <source>
        <strain evidence="3 4">LE-BIN_3174</strain>
    </source>
</reference>
<dbReference type="InterPro" id="IPR004919">
    <property type="entry name" value="GmrSD_N"/>
</dbReference>
<keyword evidence="4" id="KW-1185">Reference proteome</keyword>
<name>A0A4R0S365_9APHY</name>
<feature type="compositionally biased region" description="Polar residues" evidence="1">
    <location>
        <begin position="561"/>
        <end position="575"/>
    </location>
</feature>
<feature type="region of interest" description="Disordered" evidence="1">
    <location>
        <begin position="1"/>
        <end position="39"/>
    </location>
</feature>
<feature type="domain" description="GmrSD restriction endonucleases N-terminal" evidence="2">
    <location>
        <begin position="72"/>
        <end position="227"/>
    </location>
</feature>
<comment type="caution">
    <text evidence="3">The sequence shown here is derived from an EMBL/GenBank/DDBJ whole genome shotgun (WGS) entry which is preliminary data.</text>
</comment>
<sequence>MSSSESDLTEYEDEEYEEAPAPKQTASRKRKSKMADDEDDGTYRIRGALRVPRVANYTTQSLHDQIMAGDIDLNPEYQRDVVWPENKQTGALLSCWLRIPSKLTPLLGLIDSLFRNFYVPPVIFVVEMRDDGSEHRTCVDGKQRLTSINRFLQGHIPYKDPHSNEKFFFQLTGKAKGSLLPERYRKLFRNKQIVCIEYENLKADNEREIFQRVQNGMALTPAEKLQAVNSPRATFIRQLIVEFINERIGVFLDIDTLRGTDFRNLGLAVMAIDNWKTKTEIPIKLDGWIKKTTTVSDDLRDQVSESLNIYAHIAEEERLKSIFEIRDDRGKARKIAPLEFIATCLLIFEWKDRLTMLQLAEAIRLMRMDVRSYEKDVRLNTRASKKVAEFIDKKLKSKVKTLTKAGKSAMASKAILKATPKRKRKEEESDSSDSEDDEEEEDESPAPKKTRKAPAKAKVKATPSKATSATKAAPAKKKKSPAEDTKASMSLPRGPAMSQSAPTVPDVAPPLADTRRRASDVVPKTEPSPTPAGVQPLFIPPQVPPTPANAANWPNPYPTPHGQTPSPNPNSWAAQGNLFTSDRLASLNAAKAAGTNPQQQFFPFTPPASQSSQQAMPSAIPPGLGDFLLSRMNQGAPNAIFEGGFGRPDFAQGYGGNPPQNVVFYTPRFRIVYD</sequence>
<feature type="region of interest" description="Disordered" evidence="1">
    <location>
        <begin position="411"/>
        <end position="575"/>
    </location>
</feature>
<evidence type="ECO:0000313" key="4">
    <source>
        <dbReference type="Proteomes" id="UP000292702"/>
    </source>
</evidence>
<organism evidence="3 4">
    <name type="scientific">Steccherinum ochraceum</name>
    <dbReference type="NCBI Taxonomy" id="92696"/>
    <lineage>
        <taxon>Eukaryota</taxon>
        <taxon>Fungi</taxon>
        <taxon>Dikarya</taxon>
        <taxon>Basidiomycota</taxon>
        <taxon>Agaricomycotina</taxon>
        <taxon>Agaricomycetes</taxon>
        <taxon>Polyporales</taxon>
        <taxon>Steccherinaceae</taxon>
        <taxon>Steccherinum</taxon>
    </lineage>
</organism>
<dbReference type="PANTHER" id="PTHR39639">
    <property type="entry name" value="CHROMOSOME 16, WHOLE GENOME SHOTGUN SEQUENCE"/>
    <property type="match status" value="1"/>
</dbReference>
<protein>
    <recommendedName>
        <fullName evidence="2">GmrSD restriction endonucleases N-terminal domain-containing protein</fullName>
    </recommendedName>
</protein>
<dbReference type="OrthoDB" id="5419821at2759"/>
<dbReference type="PANTHER" id="PTHR39639:SF1">
    <property type="entry name" value="DUF262 DOMAIN-CONTAINING PROTEIN"/>
    <property type="match status" value="1"/>
</dbReference>
<evidence type="ECO:0000256" key="1">
    <source>
        <dbReference type="SAM" id="MobiDB-lite"/>
    </source>
</evidence>
<feature type="compositionally biased region" description="Pro residues" evidence="1">
    <location>
        <begin position="538"/>
        <end position="547"/>
    </location>
</feature>
<evidence type="ECO:0000313" key="3">
    <source>
        <dbReference type="EMBL" id="TCD71054.1"/>
    </source>
</evidence>
<dbReference type="Proteomes" id="UP000292702">
    <property type="component" value="Unassembled WGS sequence"/>
</dbReference>
<feature type="compositionally biased region" description="Basic residues" evidence="1">
    <location>
        <begin position="448"/>
        <end position="459"/>
    </location>
</feature>
<evidence type="ECO:0000259" key="2">
    <source>
        <dbReference type="Pfam" id="PF03235"/>
    </source>
</evidence>
<proteinExistence type="predicted"/>
<feature type="compositionally biased region" description="Acidic residues" evidence="1">
    <location>
        <begin position="428"/>
        <end position="444"/>
    </location>
</feature>
<dbReference type="AlphaFoldDB" id="A0A4R0S365"/>
<accession>A0A4R0S365</accession>
<dbReference type="EMBL" id="RWJN01000010">
    <property type="protein sequence ID" value="TCD71054.1"/>
    <property type="molecule type" value="Genomic_DNA"/>
</dbReference>